<dbReference type="Gene3D" id="6.10.130.10">
    <property type="entry name" value="Ubiquitin-protein ligase E3A, N-terminal zinc-binding domain (AZUL)"/>
    <property type="match status" value="1"/>
</dbReference>
<proteinExistence type="inferred from homology"/>
<accession>A0A2C5YAI3</accession>
<dbReference type="InterPro" id="IPR042299">
    <property type="entry name" value="Ufd1-like_Nn"/>
</dbReference>
<dbReference type="GO" id="GO:0031593">
    <property type="term" value="F:polyubiquitin modification-dependent protein binding"/>
    <property type="evidence" value="ECO:0007669"/>
    <property type="project" value="TreeGrafter"/>
</dbReference>
<dbReference type="Pfam" id="PF03152">
    <property type="entry name" value="UFD1_N1"/>
    <property type="match status" value="1"/>
</dbReference>
<evidence type="ECO:0000313" key="7">
    <source>
        <dbReference type="EMBL" id="PHH64480.1"/>
    </source>
</evidence>
<reference evidence="7 8" key="1">
    <citation type="submission" date="2017-06" db="EMBL/GenBank/DDBJ databases">
        <title>Ant-infecting Ophiocordyceps genomes reveal a high diversity of potential behavioral manipulation genes and a possible major role for enterotoxins.</title>
        <authorList>
            <person name="De Bekker C."/>
            <person name="Evans H.C."/>
            <person name="Brachmann A."/>
            <person name="Hughes D.P."/>
        </authorList>
    </citation>
    <scope>NUCLEOTIDE SEQUENCE [LARGE SCALE GENOMIC DNA]</scope>
    <source>
        <strain evidence="7 8">Map64</strain>
    </source>
</reference>
<dbReference type="Pfam" id="PF24842">
    <property type="entry name" value="UFD1_N2"/>
    <property type="match status" value="1"/>
</dbReference>
<evidence type="ECO:0000256" key="1">
    <source>
        <dbReference type="ARBA" id="ARBA00006043"/>
    </source>
</evidence>
<dbReference type="Gene3D" id="3.10.330.10">
    <property type="match status" value="1"/>
</dbReference>
<dbReference type="STRING" id="1399860.A0A2C5YAI3"/>
<protein>
    <submittedName>
        <fullName evidence="7">Uncharacterized protein</fullName>
    </submittedName>
</protein>
<sequence length="717" mass="79179">MDEPSALRWSGTYALVSPPKSLTGDKIILPQSALQQLLDNTSTTGPFVLHDNSQQLPHPLTFRLVNIENGNTVYAGIREFSSPEATMALSPFLLEALAVNPQNLATELVDDAPIHQIAVHAEKLSKGSYVRLRPLEAGYNPDDWKSLLERHLRENYTCLTRNTTLSVQGVRGETFQFLVDQIAPEGDGICVVDTDLEVDIEALNEEQARETLRQIVSTSAKHNPKDFQLDIWKDVVGQVSPKSYVDYDLASWNRTLPLTITISEIHQADSLDLLVTPRSARQRALPRESVHVFSDFGPAKDGTKSITIAPTNAEMEDAESISISVYAHPLGIHIDGQPITYRLRAKATPASELDTCHVTPDGASDNSEDEQCKNCLQWIPRQTMILHLNFCQRNNVACPKCRSVFKKGSTEWEAHWHCSQDDSHGNSAASKLKHDDVFHTDRQCSACEFSTNSLPDLARHRTTVCPGKLILCRFCHLEVPQEGDPFDPAPEVVLSGMTAHELADGARTTECHLCDKIVRLRDMDTHLGHHELDKAQRAKPMLCRNANCGRTLYGVGSRGQLRTQAAASTGHEALGNDLGLCALCFGPLFVSMHDPEGKALRRRIERRYLGQMMTGCGRAHCGNEWCRTGRTNRGLGAKAVSAAALLPLIKPLLDAVAQPAAALYLCVDELSQHCRKAAETVAGTRVWHLEWCVAAAEAERGDIAKMTDWLQAWAPKV</sequence>
<dbReference type="EMBL" id="NJET01000030">
    <property type="protein sequence ID" value="PHH64480.1"/>
    <property type="molecule type" value="Genomic_DNA"/>
</dbReference>
<organism evidence="7 8">
    <name type="scientific">Ophiocordyceps australis</name>
    <dbReference type="NCBI Taxonomy" id="1399860"/>
    <lineage>
        <taxon>Eukaryota</taxon>
        <taxon>Fungi</taxon>
        <taxon>Dikarya</taxon>
        <taxon>Ascomycota</taxon>
        <taxon>Pezizomycotina</taxon>
        <taxon>Sordariomycetes</taxon>
        <taxon>Hypocreomycetidae</taxon>
        <taxon>Hypocreales</taxon>
        <taxon>Ophiocordycipitaceae</taxon>
        <taxon>Ophiocordyceps</taxon>
    </lineage>
</organism>
<dbReference type="PANTHER" id="PTHR12555:SF15">
    <property type="entry name" value="FUSION DEGRADATION PROTEIN (UFD1), PUTATIVE (AFU_ORTHOLOGUE AFUA_4G04640)-RELATED"/>
    <property type="match status" value="1"/>
</dbReference>
<dbReference type="Proteomes" id="UP000226192">
    <property type="component" value="Unassembled WGS sequence"/>
</dbReference>
<evidence type="ECO:0000259" key="5">
    <source>
        <dbReference type="Pfam" id="PF24503"/>
    </source>
</evidence>
<evidence type="ECO:0000259" key="3">
    <source>
        <dbReference type="Pfam" id="PF03152"/>
    </source>
</evidence>
<dbReference type="Pfam" id="PF16558">
    <property type="entry name" value="AZUL"/>
    <property type="match status" value="1"/>
</dbReference>
<dbReference type="PANTHER" id="PTHR12555">
    <property type="entry name" value="UBIQUITIN FUSION DEGRADATON PROTEIN 1"/>
    <property type="match status" value="1"/>
</dbReference>
<dbReference type="InterPro" id="IPR004854">
    <property type="entry name" value="Ufd1-like"/>
</dbReference>
<evidence type="ECO:0000256" key="2">
    <source>
        <dbReference type="ARBA" id="ARBA00022786"/>
    </source>
</evidence>
<evidence type="ECO:0000259" key="6">
    <source>
        <dbReference type="Pfam" id="PF24842"/>
    </source>
</evidence>
<comment type="similarity">
    <text evidence="1">Belongs to the UFD1 family.</text>
</comment>
<feature type="domain" description="Ubiquitin fusion degradation protein UFD1 N-terminal subdomain 1" evidence="3">
    <location>
        <begin position="20"/>
        <end position="104"/>
    </location>
</feature>
<dbReference type="InterPro" id="IPR056012">
    <property type="entry name" value="DUF7590"/>
</dbReference>
<dbReference type="Gene3D" id="2.40.40.50">
    <property type="entry name" value="Ubiquitin fusion degradation protein UFD1, N-terminal domain"/>
    <property type="match status" value="1"/>
</dbReference>
<feature type="domain" description="Ubiquitin-protein ligase E3A N-terminal zinc-binding" evidence="4">
    <location>
        <begin position="606"/>
        <end position="643"/>
    </location>
</feature>
<dbReference type="GO" id="GO:0036503">
    <property type="term" value="P:ERAD pathway"/>
    <property type="evidence" value="ECO:0007669"/>
    <property type="project" value="TreeGrafter"/>
</dbReference>
<dbReference type="InterPro" id="IPR032353">
    <property type="entry name" value="AZUL"/>
</dbReference>
<evidence type="ECO:0000313" key="8">
    <source>
        <dbReference type="Proteomes" id="UP000226192"/>
    </source>
</evidence>
<keyword evidence="2" id="KW-0833">Ubl conjugation pathway</keyword>
<dbReference type="AlphaFoldDB" id="A0A2C5YAI3"/>
<dbReference type="Pfam" id="PF23580">
    <property type="entry name" value="Znf_XAF1_N"/>
    <property type="match status" value="1"/>
</dbReference>
<feature type="domain" description="Ubiquitin fusion degradation protein UFD1 N-terminal subdomain 2" evidence="6">
    <location>
        <begin position="126"/>
        <end position="202"/>
    </location>
</feature>
<feature type="domain" description="DUF7590" evidence="5">
    <location>
        <begin position="227"/>
        <end position="348"/>
    </location>
</feature>
<dbReference type="InterPro" id="IPR055417">
    <property type="entry name" value="UFD1_N1"/>
</dbReference>
<dbReference type="InterPro" id="IPR042556">
    <property type="entry name" value="AZUL_sf"/>
</dbReference>
<name>A0A2C5YAI3_9HYPO</name>
<dbReference type="Pfam" id="PF24503">
    <property type="entry name" value="DUF7590"/>
    <property type="match status" value="1"/>
</dbReference>
<dbReference type="OrthoDB" id="193703at2759"/>
<gene>
    <name evidence="7" type="ORF">CDD81_4555</name>
</gene>
<dbReference type="GO" id="GO:0006511">
    <property type="term" value="P:ubiquitin-dependent protein catabolic process"/>
    <property type="evidence" value="ECO:0007669"/>
    <property type="project" value="InterPro"/>
</dbReference>
<keyword evidence="8" id="KW-1185">Reference proteome</keyword>
<comment type="caution">
    <text evidence="7">The sequence shown here is derived from an EMBL/GenBank/DDBJ whole genome shotgun (WGS) entry which is preliminary data.</text>
</comment>
<dbReference type="InterPro" id="IPR055418">
    <property type="entry name" value="UFD1_N2"/>
</dbReference>
<dbReference type="GO" id="GO:0034098">
    <property type="term" value="C:VCP-NPL4-UFD1 AAA ATPase complex"/>
    <property type="evidence" value="ECO:0007669"/>
    <property type="project" value="TreeGrafter"/>
</dbReference>
<evidence type="ECO:0000259" key="4">
    <source>
        <dbReference type="Pfam" id="PF16558"/>
    </source>
</evidence>